<dbReference type="GO" id="GO:0016705">
    <property type="term" value="F:oxidoreductase activity, acting on paired donors, with incorporation or reduction of molecular oxygen"/>
    <property type="evidence" value="ECO:0007669"/>
    <property type="project" value="InterPro"/>
</dbReference>
<protein>
    <submittedName>
        <fullName evidence="1">Uncharacterized protein</fullName>
    </submittedName>
</protein>
<dbReference type="Proteomes" id="UP001295684">
    <property type="component" value="Unassembled WGS sequence"/>
</dbReference>
<keyword evidence="2" id="KW-1185">Reference proteome</keyword>
<dbReference type="Gene3D" id="1.10.630.10">
    <property type="entry name" value="Cytochrome P450"/>
    <property type="match status" value="1"/>
</dbReference>
<gene>
    <name evidence="1" type="ORF">ECRASSUSDP1_LOCUS5066</name>
</gene>
<sequence length="179" mass="21051">MEGTQPCILVVSNKACKEFSERLVMSIKRCNSRKGMSEMLTHWFVNDKTDKSTLQRRKNFSQWLGLSSSSRYIPRMIESCQEVVDKMANEEKAYIMSYMNMVTFNIFTKILFGDEVDELVTKLYPYENPDGATEDITLREFLIRLTREYLATLYNPICFIFPFISDYRLQSSQNLFFPC</sequence>
<proteinExistence type="predicted"/>
<evidence type="ECO:0000313" key="2">
    <source>
        <dbReference type="Proteomes" id="UP001295684"/>
    </source>
</evidence>
<dbReference type="GO" id="GO:0004497">
    <property type="term" value="F:monooxygenase activity"/>
    <property type="evidence" value="ECO:0007669"/>
    <property type="project" value="InterPro"/>
</dbReference>
<accession>A0AAD1UBE5</accession>
<dbReference type="GO" id="GO:0020037">
    <property type="term" value="F:heme binding"/>
    <property type="evidence" value="ECO:0007669"/>
    <property type="project" value="InterPro"/>
</dbReference>
<name>A0AAD1UBE5_EUPCR</name>
<comment type="caution">
    <text evidence="1">The sequence shown here is derived from an EMBL/GenBank/DDBJ whole genome shotgun (WGS) entry which is preliminary data.</text>
</comment>
<organism evidence="1 2">
    <name type="scientific">Euplotes crassus</name>
    <dbReference type="NCBI Taxonomy" id="5936"/>
    <lineage>
        <taxon>Eukaryota</taxon>
        <taxon>Sar</taxon>
        <taxon>Alveolata</taxon>
        <taxon>Ciliophora</taxon>
        <taxon>Intramacronucleata</taxon>
        <taxon>Spirotrichea</taxon>
        <taxon>Hypotrichia</taxon>
        <taxon>Euplotida</taxon>
        <taxon>Euplotidae</taxon>
        <taxon>Moneuplotes</taxon>
    </lineage>
</organism>
<dbReference type="GO" id="GO:0005506">
    <property type="term" value="F:iron ion binding"/>
    <property type="evidence" value="ECO:0007669"/>
    <property type="project" value="InterPro"/>
</dbReference>
<evidence type="ECO:0000313" key="1">
    <source>
        <dbReference type="EMBL" id="CAI2363729.1"/>
    </source>
</evidence>
<dbReference type="AlphaFoldDB" id="A0AAD1UBE5"/>
<dbReference type="InterPro" id="IPR036396">
    <property type="entry name" value="Cyt_P450_sf"/>
</dbReference>
<dbReference type="EMBL" id="CAMPGE010004878">
    <property type="protein sequence ID" value="CAI2363729.1"/>
    <property type="molecule type" value="Genomic_DNA"/>
</dbReference>
<reference evidence="1" key="1">
    <citation type="submission" date="2023-07" db="EMBL/GenBank/DDBJ databases">
        <authorList>
            <consortium name="AG Swart"/>
            <person name="Singh M."/>
            <person name="Singh A."/>
            <person name="Seah K."/>
            <person name="Emmerich C."/>
        </authorList>
    </citation>
    <scope>NUCLEOTIDE SEQUENCE</scope>
    <source>
        <strain evidence="1">DP1</strain>
    </source>
</reference>
<dbReference type="SUPFAM" id="SSF48264">
    <property type="entry name" value="Cytochrome P450"/>
    <property type="match status" value="1"/>
</dbReference>